<proteinExistence type="predicted"/>
<feature type="region of interest" description="Disordered" evidence="1">
    <location>
        <begin position="203"/>
        <end position="257"/>
    </location>
</feature>
<dbReference type="EMBL" id="JBBJCI010000038">
    <property type="protein sequence ID" value="KAK7250149.1"/>
    <property type="molecule type" value="Genomic_DNA"/>
</dbReference>
<evidence type="ECO:0000256" key="1">
    <source>
        <dbReference type="SAM" id="MobiDB-lite"/>
    </source>
</evidence>
<feature type="signal peptide" evidence="2">
    <location>
        <begin position="1"/>
        <end position="18"/>
    </location>
</feature>
<evidence type="ECO:0000256" key="2">
    <source>
        <dbReference type="SAM" id="SignalP"/>
    </source>
</evidence>
<name>A0ABR1GAK8_AURAN</name>
<keyword evidence="2" id="KW-0732">Signal</keyword>
<protein>
    <recommendedName>
        <fullName evidence="5">Plastid lipid-associated protein/fibrillin conserved domain-containing protein</fullName>
    </recommendedName>
</protein>
<feature type="compositionally biased region" description="Low complexity" evidence="1">
    <location>
        <begin position="209"/>
        <end position="233"/>
    </location>
</feature>
<feature type="chain" id="PRO_5045129806" description="Plastid lipid-associated protein/fibrillin conserved domain-containing protein" evidence="2">
    <location>
        <begin position="19"/>
        <end position="329"/>
    </location>
</feature>
<gene>
    <name evidence="3" type="ORF">SO694_00006450</name>
</gene>
<evidence type="ECO:0000313" key="4">
    <source>
        <dbReference type="Proteomes" id="UP001363151"/>
    </source>
</evidence>
<accession>A0ABR1GAK8</accession>
<dbReference type="Proteomes" id="UP001363151">
    <property type="component" value="Unassembled WGS sequence"/>
</dbReference>
<feature type="compositionally biased region" description="Basic residues" evidence="1">
    <location>
        <begin position="234"/>
        <end position="243"/>
    </location>
</feature>
<keyword evidence="4" id="KW-1185">Reference proteome</keyword>
<reference evidence="3 4" key="1">
    <citation type="submission" date="2024-03" db="EMBL/GenBank/DDBJ databases">
        <title>Aureococcus anophagefferens CCMP1851 and Kratosvirus quantuckense: Draft genome of a second virus-susceptible host strain in the model system.</title>
        <authorList>
            <person name="Chase E."/>
            <person name="Truchon A.R."/>
            <person name="Schepens W."/>
            <person name="Wilhelm S.W."/>
        </authorList>
    </citation>
    <scope>NUCLEOTIDE SEQUENCE [LARGE SCALE GENOMIC DNA]</scope>
    <source>
        <strain evidence="3 4">CCMP1851</strain>
    </source>
</reference>
<organism evidence="3 4">
    <name type="scientific">Aureococcus anophagefferens</name>
    <name type="common">Harmful bloom alga</name>
    <dbReference type="NCBI Taxonomy" id="44056"/>
    <lineage>
        <taxon>Eukaryota</taxon>
        <taxon>Sar</taxon>
        <taxon>Stramenopiles</taxon>
        <taxon>Ochrophyta</taxon>
        <taxon>Pelagophyceae</taxon>
        <taxon>Pelagomonadales</taxon>
        <taxon>Pelagomonadaceae</taxon>
        <taxon>Aureococcus</taxon>
    </lineage>
</organism>
<evidence type="ECO:0000313" key="3">
    <source>
        <dbReference type="EMBL" id="KAK7250149.1"/>
    </source>
</evidence>
<evidence type="ECO:0008006" key="5">
    <source>
        <dbReference type="Google" id="ProtNLM"/>
    </source>
</evidence>
<comment type="caution">
    <text evidence="3">The sequence shown here is derived from an EMBL/GenBank/DDBJ whole genome shotgun (WGS) entry which is preliminary data.</text>
</comment>
<sequence>MARISRLAAVSFAACAAAYTAPRSPAPRLGPQCAERPVGGLEAASDADYETWISGQLRLNRVQDKVVGIEERVVGALRRADAAASLGAIGRDIDVLGAWEELLPLRRLFPTFARFRPSARTGGLVVEREARVLGPLPRVGAPPDGSPRDSATLALAPRFWGGMYVRVFGLTLPLPRLAPPRARDLVVMYLATDALVIADRRAAQGSTGSPTATRSPCSPSPRPGASRRPCASRQGRRLPRGRGQRPPAPREAAAAETAGALVGDVDWTRDDGMDVDDAVMQKFLESSDKFKSQFSVQDMLDGKIRAEDPLGDLLARDDRGRARGGNDAL</sequence>